<feature type="domain" description="DUF7210" evidence="1">
    <location>
        <begin position="15"/>
        <end position="52"/>
    </location>
</feature>
<dbReference type="Pfam" id="PF23843">
    <property type="entry name" value="DUF7210"/>
    <property type="match status" value="1"/>
</dbReference>
<name>B8GUX7_THISH</name>
<dbReference type="KEGG" id="tgr:Tgr7_0390"/>
<evidence type="ECO:0000313" key="3">
    <source>
        <dbReference type="Proteomes" id="UP000002383"/>
    </source>
</evidence>
<reference evidence="2 3" key="1">
    <citation type="journal article" date="2011" name="Stand. Genomic Sci.">
        <title>Complete genome sequence of 'Thioalkalivibrio sulfidophilus' HL-EbGr7.</title>
        <authorList>
            <person name="Muyzer G."/>
            <person name="Sorokin D.Y."/>
            <person name="Mavromatis K."/>
            <person name="Lapidus A."/>
            <person name="Clum A."/>
            <person name="Ivanova N."/>
            <person name="Pati A."/>
            <person name="d'Haeseleer P."/>
            <person name="Woyke T."/>
            <person name="Kyrpides N.C."/>
        </authorList>
    </citation>
    <scope>NUCLEOTIDE SEQUENCE [LARGE SCALE GENOMIC DNA]</scope>
    <source>
        <strain evidence="2 3">HL-EbGR7</strain>
    </source>
</reference>
<gene>
    <name evidence="2" type="ordered locus">Tgr7_0390</name>
</gene>
<dbReference type="EMBL" id="CP001339">
    <property type="protein sequence ID" value="ACL71488.1"/>
    <property type="molecule type" value="Genomic_DNA"/>
</dbReference>
<dbReference type="RefSeq" id="WP_012636977.1">
    <property type="nucleotide sequence ID" value="NC_011901.1"/>
</dbReference>
<evidence type="ECO:0000259" key="1">
    <source>
        <dbReference type="Pfam" id="PF23843"/>
    </source>
</evidence>
<dbReference type="AlphaFoldDB" id="B8GUX7"/>
<proteinExistence type="predicted"/>
<dbReference type="STRING" id="396588.Tgr7_0390"/>
<dbReference type="HOGENOM" id="CLU_2940407_0_0_6"/>
<accession>B8GUX7</accession>
<keyword evidence="3" id="KW-1185">Reference proteome</keyword>
<sequence length="60" mass="6762">MSTKSETKKPEAKTVSVTLIAPHTHHGTHYTPGQTIQVREHLVPWLARHRVIEAPAQTKE</sequence>
<dbReference type="InterPro" id="IPR055634">
    <property type="entry name" value="DUF7210"/>
</dbReference>
<organism evidence="2 3">
    <name type="scientific">Thioalkalivibrio sulfidiphilus (strain HL-EbGR7)</name>
    <dbReference type="NCBI Taxonomy" id="396588"/>
    <lineage>
        <taxon>Bacteria</taxon>
        <taxon>Pseudomonadati</taxon>
        <taxon>Pseudomonadota</taxon>
        <taxon>Gammaproteobacteria</taxon>
        <taxon>Chromatiales</taxon>
        <taxon>Ectothiorhodospiraceae</taxon>
        <taxon>Thioalkalivibrio</taxon>
    </lineage>
</organism>
<protein>
    <recommendedName>
        <fullName evidence="1">DUF7210 domain-containing protein</fullName>
    </recommendedName>
</protein>
<dbReference type="Proteomes" id="UP000002383">
    <property type="component" value="Chromosome"/>
</dbReference>
<evidence type="ECO:0000313" key="2">
    <source>
        <dbReference type="EMBL" id="ACL71488.1"/>
    </source>
</evidence>